<dbReference type="RefSeq" id="WP_242284489.1">
    <property type="nucleotide sequence ID" value="NZ_JAKKSL010000001.1"/>
</dbReference>
<accession>A0ABS9X2E5</accession>
<evidence type="ECO:0000313" key="3">
    <source>
        <dbReference type="Proteomes" id="UP001139646"/>
    </source>
</evidence>
<protein>
    <submittedName>
        <fullName evidence="2">Spondin domain-containing protein</fullName>
    </submittedName>
</protein>
<dbReference type="Gene3D" id="2.60.40.2130">
    <property type="entry name" value="F-spondin domain"/>
    <property type="match status" value="1"/>
</dbReference>
<dbReference type="InterPro" id="IPR038678">
    <property type="entry name" value="Spondin_N_sf"/>
</dbReference>
<evidence type="ECO:0000256" key="1">
    <source>
        <dbReference type="SAM" id="SignalP"/>
    </source>
</evidence>
<sequence length="252" mass="26381">MLSLSLKNIKTLRVANSKLATKRKTLLATALLLTLSACGSDNDTSVVTPTPEPPAEYSYTVTLTNLTYAQPLSPLAVTLHADSKMWMVGETSSVALEKLAEGGDNADFIADSAALAAKSGDGVVLPGTESTVEITTSDRNATYFTAATMLVNTNDAFSGLTGIDISTMAIDDSTSWNLAVYDAGTEANTEMMGSIPGPADGGVGFDEARDDVDFVAYHSGVVSQDDGLSSSVLTQAHRFDNPAIKLTITRTK</sequence>
<proteinExistence type="predicted"/>
<feature type="chain" id="PRO_5045680266" evidence="1">
    <location>
        <begin position="40"/>
        <end position="252"/>
    </location>
</feature>
<comment type="caution">
    <text evidence="2">The sequence shown here is derived from an EMBL/GenBank/DDBJ whole genome shotgun (WGS) entry which is preliminary data.</text>
</comment>
<dbReference type="NCBIfam" id="NF038123">
    <property type="entry name" value="NF038123_dom"/>
    <property type="match status" value="1"/>
</dbReference>
<name>A0ABS9X2E5_9GAMM</name>
<keyword evidence="3" id="KW-1185">Reference proteome</keyword>
<dbReference type="InterPro" id="IPR009465">
    <property type="entry name" value="Spondin_N"/>
</dbReference>
<evidence type="ECO:0000313" key="2">
    <source>
        <dbReference type="EMBL" id="MCI2283217.1"/>
    </source>
</evidence>
<dbReference type="EMBL" id="JAKKSL010000001">
    <property type="protein sequence ID" value="MCI2283217.1"/>
    <property type="molecule type" value="Genomic_DNA"/>
</dbReference>
<keyword evidence="1" id="KW-0732">Signal</keyword>
<feature type="signal peptide" evidence="1">
    <location>
        <begin position="1"/>
        <end position="39"/>
    </location>
</feature>
<organism evidence="2 3">
    <name type="scientific">Colwellia maritima</name>
    <dbReference type="NCBI Taxonomy" id="2912588"/>
    <lineage>
        <taxon>Bacteria</taxon>
        <taxon>Pseudomonadati</taxon>
        <taxon>Pseudomonadota</taxon>
        <taxon>Gammaproteobacteria</taxon>
        <taxon>Alteromonadales</taxon>
        <taxon>Colwelliaceae</taxon>
        <taxon>Colwellia</taxon>
    </lineage>
</organism>
<reference evidence="2" key="1">
    <citation type="submission" date="2022-01" db="EMBL/GenBank/DDBJ databases">
        <title>Colwellia maritima, isolated from seawater.</title>
        <authorList>
            <person name="Kristyanto S."/>
            <person name="Jung J."/>
            <person name="Jeon C.O."/>
        </authorList>
    </citation>
    <scope>NUCLEOTIDE SEQUENCE</scope>
    <source>
        <strain evidence="2">MSW7</strain>
    </source>
</reference>
<dbReference type="Proteomes" id="UP001139646">
    <property type="component" value="Unassembled WGS sequence"/>
</dbReference>
<gene>
    <name evidence="2" type="ORF">L3081_07195</name>
</gene>